<protein>
    <submittedName>
        <fullName evidence="2">Uncharacterized protein</fullName>
    </submittedName>
</protein>
<dbReference type="EMBL" id="BLXT01006250">
    <property type="protein sequence ID" value="GFO30661.1"/>
    <property type="molecule type" value="Genomic_DNA"/>
</dbReference>
<evidence type="ECO:0000313" key="2">
    <source>
        <dbReference type="EMBL" id="GFO30661.1"/>
    </source>
</evidence>
<accession>A0AAV4CGY6</accession>
<reference evidence="2 3" key="1">
    <citation type="journal article" date="2021" name="Elife">
        <title>Chloroplast acquisition without the gene transfer in kleptoplastic sea slugs, Plakobranchus ocellatus.</title>
        <authorList>
            <person name="Maeda T."/>
            <person name="Takahashi S."/>
            <person name="Yoshida T."/>
            <person name="Shimamura S."/>
            <person name="Takaki Y."/>
            <person name="Nagai Y."/>
            <person name="Toyoda A."/>
            <person name="Suzuki Y."/>
            <person name="Arimoto A."/>
            <person name="Ishii H."/>
            <person name="Satoh N."/>
            <person name="Nishiyama T."/>
            <person name="Hasebe M."/>
            <person name="Maruyama T."/>
            <person name="Minagawa J."/>
            <person name="Obokata J."/>
            <person name="Shigenobu S."/>
        </authorList>
    </citation>
    <scope>NUCLEOTIDE SEQUENCE [LARGE SCALE GENOMIC DNA]</scope>
</reference>
<keyword evidence="3" id="KW-1185">Reference proteome</keyword>
<feature type="transmembrane region" description="Helical" evidence="1">
    <location>
        <begin position="73"/>
        <end position="93"/>
    </location>
</feature>
<organism evidence="2 3">
    <name type="scientific">Plakobranchus ocellatus</name>
    <dbReference type="NCBI Taxonomy" id="259542"/>
    <lineage>
        <taxon>Eukaryota</taxon>
        <taxon>Metazoa</taxon>
        <taxon>Spiralia</taxon>
        <taxon>Lophotrochozoa</taxon>
        <taxon>Mollusca</taxon>
        <taxon>Gastropoda</taxon>
        <taxon>Heterobranchia</taxon>
        <taxon>Euthyneura</taxon>
        <taxon>Panpulmonata</taxon>
        <taxon>Sacoglossa</taxon>
        <taxon>Placobranchoidea</taxon>
        <taxon>Plakobranchidae</taxon>
        <taxon>Plakobranchus</taxon>
    </lineage>
</organism>
<proteinExistence type="predicted"/>
<keyword evidence="1" id="KW-0472">Membrane</keyword>
<evidence type="ECO:0000313" key="3">
    <source>
        <dbReference type="Proteomes" id="UP000735302"/>
    </source>
</evidence>
<gene>
    <name evidence="2" type="ORF">PoB_005716600</name>
</gene>
<keyword evidence="1" id="KW-0812">Transmembrane</keyword>
<comment type="caution">
    <text evidence="2">The sequence shown here is derived from an EMBL/GenBank/DDBJ whole genome shotgun (WGS) entry which is preliminary data.</text>
</comment>
<sequence length="160" mass="18056">MEVEYHSWQCSFTEPKSLARFEGESTDTVLSGEKALMTMLTAQDAKRPLLPSAPHYCVLSRQPRCLRPYDTNYVLAMIAPFCCFSLPVFFLYMTTSTIEAPVPGNSTELTQILVYLLEENKQGRRSGFQGISAAAVCRITIAVRHGRNSIHWSLKMTRQT</sequence>
<evidence type="ECO:0000256" key="1">
    <source>
        <dbReference type="SAM" id="Phobius"/>
    </source>
</evidence>
<dbReference type="Proteomes" id="UP000735302">
    <property type="component" value="Unassembled WGS sequence"/>
</dbReference>
<dbReference type="AlphaFoldDB" id="A0AAV4CGY6"/>
<name>A0AAV4CGY6_9GAST</name>
<keyword evidence="1" id="KW-1133">Transmembrane helix</keyword>